<gene>
    <name evidence="1" type="ORF">L497_1197</name>
</gene>
<dbReference type="Proteomes" id="UP000026682">
    <property type="component" value="Unassembled WGS sequence"/>
</dbReference>
<dbReference type="STRING" id="35814.BBB42_09390"/>
<organism evidence="1 2">
    <name type="scientific">Bordetella holmesii CDC-H585-BH</name>
    <dbReference type="NCBI Taxonomy" id="1331206"/>
    <lineage>
        <taxon>Bacteria</taxon>
        <taxon>Pseudomonadati</taxon>
        <taxon>Pseudomonadota</taxon>
        <taxon>Betaproteobacteria</taxon>
        <taxon>Burkholderiales</taxon>
        <taxon>Alcaligenaceae</taxon>
        <taxon>Bordetella</taxon>
    </lineage>
</organism>
<evidence type="ECO:0000313" key="2">
    <source>
        <dbReference type="Proteomes" id="UP000026682"/>
    </source>
</evidence>
<evidence type="ECO:0000313" key="1">
    <source>
        <dbReference type="EMBL" id="KAK89139.1"/>
    </source>
</evidence>
<sequence length="51" mass="5554">MLREVPLTQTTMHRQLVVTYREGAYIAPAAALLVECLRGEQAVAASKPGSR</sequence>
<protein>
    <submittedName>
        <fullName evidence="1">Uncharacterized protein</fullName>
    </submittedName>
</protein>
<accession>A0A158M3Z8</accession>
<comment type="caution">
    <text evidence="1">The sequence shown here is derived from an EMBL/GenBank/DDBJ whole genome shotgun (WGS) entry which is preliminary data.</text>
</comment>
<dbReference type="RefSeq" id="WP_005013857.1">
    <property type="nucleotide sequence ID" value="NZ_JFZZ01000102.1"/>
</dbReference>
<name>A0A158M3Z8_9BORD</name>
<dbReference type="AlphaFoldDB" id="A0A158M3Z8"/>
<proteinExistence type="predicted"/>
<dbReference type="EMBL" id="JFZZ01000102">
    <property type="protein sequence ID" value="KAK89139.1"/>
    <property type="molecule type" value="Genomic_DNA"/>
</dbReference>
<dbReference type="PATRIC" id="fig|1331206.3.peg.2602"/>
<reference evidence="1 2" key="1">
    <citation type="submission" date="2014-03" db="EMBL/GenBank/DDBJ databases">
        <title>Genome sequence of Bordetella holmseii.</title>
        <authorList>
            <person name="Harvill E."/>
            <person name="Goodfield L.L."/>
            <person name="Ivanov Y."/>
            <person name="Meyer J.A."/>
            <person name="Newth C."/>
            <person name="Cassiday P."/>
            <person name="Tondella M.L."/>
            <person name="Liao P."/>
            <person name="Zimmerman J."/>
            <person name="Meert K."/>
            <person name="Wessel D."/>
            <person name="Berger J."/>
            <person name="Dean J.M."/>
            <person name="Holubkov R."/>
            <person name="Burr J."/>
            <person name="Liu T."/>
            <person name="Brinkac L.M."/>
            <person name="Sanka R."/>
            <person name="Kim M."/>
            <person name="Losada L."/>
        </authorList>
    </citation>
    <scope>NUCLEOTIDE SEQUENCE [LARGE SCALE GENOMIC DNA]</scope>
    <source>
        <strain evidence="1 2">CDC-H585-BH</strain>
    </source>
</reference>